<dbReference type="EMBL" id="NOXV01000275">
    <property type="protein sequence ID" value="OYQ36089.1"/>
    <property type="molecule type" value="Genomic_DNA"/>
</dbReference>
<protein>
    <submittedName>
        <fullName evidence="1">Uncharacterized protein</fullName>
    </submittedName>
</protein>
<accession>A0A255Z3R6</accession>
<name>A0A255Z3R6_9FLAO</name>
<proteinExistence type="predicted"/>
<comment type="caution">
    <text evidence="1">The sequence shown here is derived from an EMBL/GenBank/DDBJ whole genome shotgun (WGS) entry which is preliminary data.</text>
</comment>
<evidence type="ECO:0000313" key="2">
    <source>
        <dbReference type="Proteomes" id="UP000216605"/>
    </source>
</evidence>
<sequence>MQENKLMKQNILLFLSILALCLCCKPENKPETYYNALEELQPGTKPYRDYVLQFIAAFPGEFSYTITGYENKSGEYLILTIQNKKVNITEKVLVTGLAKLAEIRKTKAEGWHGAKLEGPQFEVYNNGNQVLVLLDLKRIMD</sequence>
<reference evidence="1 2" key="1">
    <citation type="submission" date="2017-07" db="EMBL/GenBank/DDBJ databases">
        <title>Flavobacterium cyanobacteriorum sp. nov., isolated from cyanobacterial aggregates in a eutrophic lake.</title>
        <authorList>
            <person name="Cai H."/>
        </authorList>
    </citation>
    <scope>NUCLEOTIDE SEQUENCE [LARGE SCALE GENOMIC DNA]</scope>
    <source>
        <strain evidence="1 2">TH021</strain>
    </source>
</reference>
<evidence type="ECO:0000313" key="1">
    <source>
        <dbReference type="EMBL" id="OYQ36089.1"/>
    </source>
</evidence>
<gene>
    <name evidence="1" type="ORF">CHU92_10205</name>
</gene>
<dbReference type="Proteomes" id="UP000216605">
    <property type="component" value="Unassembled WGS sequence"/>
</dbReference>
<organism evidence="1 2">
    <name type="scientific">Flavobacterium cyanobacteriorum</name>
    <dbReference type="NCBI Taxonomy" id="2022802"/>
    <lineage>
        <taxon>Bacteria</taxon>
        <taxon>Pseudomonadati</taxon>
        <taxon>Bacteroidota</taxon>
        <taxon>Flavobacteriia</taxon>
        <taxon>Flavobacteriales</taxon>
        <taxon>Flavobacteriaceae</taxon>
        <taxon>Flavobacterium</taxon>
    </lineage>
</organism>
<dbReference type="AlphaFoldDB" id="A0A255Z3R6"/>
<keyword evidence="2" id="KW-1185">Reference proteome</keyword>